<dbReference type="EMBL" id="AZFV01000002">
    <property type="protein sequence ID" value="KRM18454.1"/>
    <property type="molecule type" value="Genomic_DNA"/>
</dbReference>
<evidence type="ECO:0000313" key="1">
    <source>
        <dbReference type="EMBL" id="KRM18454.1"/>
    </source>
</evidence>
<dbReference type="Proteomes" id="UP000051302">
    <property type="component" value="Unassembled WGS sequence"/>
</dbReference>
<sequence>MIKEYRKVTNIKAEQFDNSKAMAIKYHLYHNEDTMFTDEAALKTIEGIMHVKPGDWIATGINGEHWAIRDDIFKKTYEETIPKGIIYYYNRQKKLSKYLFSQGIMDCDELASAILDVLNEDK</sequence>
<protein>
    <submittedName>
        <fullName evidence="1">Uncharacterized protein</fullName>
    </submittedName>
</protein>
<evidence type="ECO:0000313" key="2">
    <source>
        <dbReference type="Proteomes" id="UP000051302"/>
    </source>
</evidence>
<organism evidence="1 2">
    <name type="scientific">Companilactobacillus nantensis DSM 16982</name>
    <dbReference type="NCBI Taxonomy" id="1423774"/>
    <lineage>
        <taxon>Bacteria</taxon>
        <taxon>Bacillati</taxon>
        <taxon>Bacillota</taxon>
        <taxon>Bacilli</taxon>
        <taxon>Lactobacillales</taxon>
        <taxon>Lactobacillaceae</taxon>
        <taxon>Companilactobacillus</taxon>
    </lineage>
</organism>
<comment type="caution">
    <text evidence="1">The sequence shown here is derived from an EMBL/GenBank/DDBJ whole genome shotgun (WGS) entry which is preliminary data.</text>
</comment>
<dbReference type="PATRIC" id="fig|1423774.3.peg.1043"/>
<dbReference type="STRING" id="1423774.FD31_GL001001"/>
<reference evidence="1 2" key="1">
    <citation type="journal article" date="2015" name="Genome Announc.">
        <title>Expanding the biotechnology potential of lactobacilli through comparative genomics of 213 strains and associated genera.</title>
        <authorList>
            <person name="Sun Z."/>
            <person name="Harris H.M."/>
            <person name="McCann A."/>
            <person name="Guo C."/>
            <person name="Argimon S."/>
            <person name="Zhang W."/>
            <person name="Yang X."/>
            <person name="Jeffery I.B."/>
            <person name="Cooney J.C."/>
            <person name="Kagawa T.F."/>
            <person name="Liu W."/>
            <person name="Song Y."/>
            <person name="Salvetti E."/>
            <person name="Wrobel A."/>
            <person name="Rasinkangas P."/>
            <person name="Parkhill J."/>
            <person name="Rea M.C."/>
            <person name="O'Sullivan O."/>
            <person name="Ritari J."/>
            <person name="Douillard F.P."/>
            <person name="Paul Ross R."/>
            <person name="Yang R."/>
            <person name="Briner A.E."/>
            <person name="Felis G.E."/>
            <person name="de Vos W.M."/>
            <person name="Barrangou R."/>
            <person name="Klaenhammer T.R."/>
            <person name="Caufield P.W."/>
            <person name="Cui Y."/>
            <person name="Zhang H."/>
            <person name="O'Toole P.W."/>
        </authorList>
    </citation>
    <scope>NUCLEOTIDE SEQUENCE [LARGE SCALE GENOMIC DNA]</scope>
    <source>
        <strain evidence="1 2">DSM 16982</strain>
    </source>
</reference>
<proteinExistence type="predicted"/>
<keyword evidence="2" id="KW-1185">Reference proteome</keyword>
<dbReference type="AlphaFoldDB" id="A0A0R1WTG5"/>
<dbReference type="RefSeq" id="WP_307724936.1">
    <property type="nucleotide sequence ID" value="NZ_AZFV01000002.1"/>
</dbReference>
<accession>A0A0R1WTG5</accession>
<gene>
    <name evidence="1" type="ORF">FD31_GL001001</name>
</gene>
<name>A0A0R1WTG5_9LACO</name>